<sequence length="70" mass="7667">MCGTYNVDATELVLATYYPNYWHAAATLAGFLLLWTATAPTVTELNARAATTPRPVELCHISRYATASME</sequence>
<protein>
    <submittedName>
        <fullName evidence="2">Uncharacterized protein</fullName>
    </submittedName>
</protein>
<keyword evidence="3" id="KW-1185">Reference proteome</keyword>
<keyword evidence="1" id="KW-0812">Transmembrane</keyword>
<accession>A0A7S9KJH3</accession>
<proteinExistence type="predicted"/>
<name>A0A7S9KJH3_EPIFF</name>
<evidence type="ECO:0000256" key="1">
    <source>
        <dbReference type="SAM" id="Phobius"/>
    </source>
</evidence>
<feature type="transmembrane region" description="Helical" evidence="1">
    <location>
        <begin position="20"/>
        <end position="38"/>
    </location>
</feature>
<gene>
    <name evidence="2" type="ORF">C2857_000607</name>
</gene>
<keyword evidence="1" id="KW-0472">Membrane</keyword>
<dbReference type="AlphaFoldDB" id="A0A7S9KJH3"/>
<keyword evidence="1" id="KW-1133">Transmembrane helix</keyword>
<dbReference type="EMBL" id="CP031385">
    <property type="protein sequence ID" value="QPG93545.1"/>
    <property type="molecule type" value="Genomic_DNA"/>
</dbReference>
<organism evidence="2 3">
    <name type="scientific">Epichloe festucae (strain Fl1)</name>
    <dbReference type="NCBI Taxonomy" id="877507"/>
    <lineage>
        <taxon>Eukaryota</taxon>
        <taxon>Fungi</taxon>
        <taxon>Dikarya</taxon>
        <taxon>Ascomycota</taxon>
        <taxon>Pezizomycotina</taxon>
        <taxon>Sordariomycetes</taxon>
        <taxon>Hypocreomycetidae</taxon>
        <taxon>Hypocreales</taxon>
        <taxon>Clavicipitaceae</taxon>
        <taxon>Epichloe</taxon>
    </lineage>
</organism>
<dbReference type="Proteomes" id="UP000594364">
    <property type="component" value="Chromosome 1"/>
</dbReference>
<evidence type="ECO:0000313" key="3">
    <source>
        <dbReference type="Proteomes" id="UP000594364"/>
    </source>
</evidence>
<evidence type="ECO:0000313" key="2">
    <source>
        <dbReference type="EMBL" id="QPG93545.1"/>
    </source>
</evidence>
<reference evidence="2 3" key="1">
    <citation type="journal article" date="2018" name="PLoS Genet.">
        <title>Repeat elements organise 3D genome structure and mediate transcription in the filamentous fungus Epichloe festucae.</title>
        <authorList>
            <person name="Winter D.J."/>
            <person name="Ganley A.R.D."/>
            <person name="Young C.A."/>
            <person name="Liachko I."/>
            <person name="Schardl C.L."/>
            <person name="Dupont P.Y."/>
            <person name="Berry D."/>
            <person name="Ram A."/>
            <person name="Scott B."/>
            <person name="Cox M.P."/>
        </authorList>
    </citation>
    <scope>NUCLEOTIDE SEQUENCE [LARGE SCALE GENOMIC DNA]</scope>
    <source>
        <strain evidence="2 3">Fl1</strain>
    </source>
</reference>